<keyword evidence="6" id="KW-0472">Membrane</keyword>
<dbReference type="InterPro" id="IPR050691">
    <property type="entry name" value="Hyaluronan_bind_Proteoglycan"/>
</dbReference>
<feature type="disulfide bond" evidence="5">
    <location>
        <begin position="452"/>
        <end position="473"/>
    </location>
</feature>
<accession>A0ABK0LSK9</accession>
<dbReference type="Proteomes" id="UP000002494">
    <property type="component" value="Chromosome 1"/>
</dbReference>
<dbReference type="GeneTree" id="ENSGT00940000159628"/>
<evidence type="ECO:0000256" key="3">
    <source>
        <dbReference type="ARBA" id="ARBA00022737"/>
    </source>
</evidence>
<protein>
    <submittedName>
        <fullName evidence="9">Hyaluronan and proteoglycan link protein 3</fullName>
    </submittedName>
</protein>
<dbReference type="InterPro" id="IPR016186">
    <property type="entry name" value="C-type_lectin-like/link_sf"/>
</dbReference>
<evidence type="ECO:0000259" key="7">
    <source>
        <dbReference type="PROSITE" id="PS50835"/>
    </source>
</evidence>
<feature type="transmembrane region" description="Helical" evidence="6">
    <location>
        <begin position="548"/>
        <end position="570"/>
    </location>
</feature>
<dbReference type="InterPro" id="IPR007110">
    <property type="entry name" value="Ig-like_dom"/>
</dbReference>
<dbReference type="RGD" id="1308098">
    <property type="gene designation" value="Hapln3"/>
</dbReference>
<dbReference type="CDD" id="cd05877">
    <property type="entry name" value="Ig_LP_like"/>
    <property type="match status" value="1"/>
</dbReference>
<reference evidence="9" key="1">
    <citation type="submission" date="2024-01" db="EMBL/GenBank/DDBJ databases">
        <title>GRCr8: a new rat reference genome assembly contstructed from accurate long reads and long range scaffolding.</title>
        <authorList>
            <person name="Doris P.A."/>
            <person name="Kalbfleisch T."/>
            <person name="Li K."/>
            <person name="Howe K."/>
            <person name="Wood J."/>
        </authorList>
    </citation>
    <scope>NUCLEOTIDE SEQUENCE [LARGE SCALE GENOMIC DNA]</scope>
    <source>
        <strain evidence="9">Brown Norway</strain>
    </source>
</reference>
<dbReference type="SUPFAM" id="SSF48726">
    <property type="entry name" value="Immunoglobulin"/>
    <property type="match status" value="1"/>
</dbReference>
<organism evidence="9 10">
    <name type="scientific">Rattus norvegicus</name>
    <name type="common">Rat</name>
    <dbReference type="NCBI Taxonomy" id="10116"/>
    <lineage>
        <taxon>Eukaryota</taxon>
        <taxon>Metazoa</taxon>
        <taxon>Chordata</taxon>
        <taxon>Craniata</taxon>
        <taxon>Vertebrata</taxon>
        <taxon>Euteleostomi</taxon>
        <taxon>Mammalia</taxon>
        <taxon>Eutheria</taxon>
        <taxon>Euarchontoglires</taxon>
        <taxon>Glires</taxon>
        <taxon>Rodentia</taxon>
        <taxon>Myomorpha</taxon>
        <taxon>Muroidea</taxon>
        <taxon>Muridae</taxon>
        <taxon>Murinae</taxon>
        <taxon>Rattus</taxon>
    </lineage>
</organism>
<dbReference type="SMART" id="SM00445">
    <property type="entry name" value="LINK"/>
    <property type="match status" value="2"/>
</dbReference>
<dbReference type="PROSITE" id="PS50963">
    <property type="entry name" value="LINK_2"/>
    <property type="match status" value="2"/>
</dbReference>
<feature type="disulfide bond" evidence="5">
    <location>
        <begin position="353"/>
        <end position="374"/>
    </location>
</feature>
<dbReference type="CDD" id="cd03519">
    <property type="entry name" value="Link_domain_HAPLN_module_2"/>
    <property type="match status" value="1"/>
</dbReference>
<keyword evidence="4 5" id="KW-1015">Disulfide bond</keyword>
<dbReference type="InterPro" id="IPR013106">
    <property type="entry name" value="Ig_V-set"/>
</dbReference>
<dbReference type="PROSITE" id="PS50835">
    <property type="entry name" value="IG_LIKE"/>
    <property type="match status" value="1"/>
</dbReference>
<keyword evidence="6" id="KW-0812">Transmembrane</keyword>
<gene>
    <name evidence="9" type="primary">Hapln3</name>
</gene>
<dbReference type="PROSITE" id="PS01241">
    <property type="entry name" value="LINK_1"/>
    <property type="match status" value="1"/>
</dbReference>
<dbReference type="PRINTS" id="PR01265">
    <property type="entry name" value="LINKMODULE"/>
</dbReference>
<feature type="domain" description="Link" evidence="8">
    <location>
        <begin position="407"/>
        <end position="508"/>
    </location>
</feature>
<dbReference type="Gene3D" id="3.10.100.10">
    <property type="entry name" value="Mannose-Binding Protein A, subunit A"/>
    <property type="match status" value="2"/>
</dbReference>
<evidence type="ECO:0000313" key="10">
    <source>
        <dbReference type="Proteomes" id="UP000002494"/>
    </source>
</evidence>
<feature type="domain" description="Ig-like" evidence="7">
    <location>
        <begin position="189"/>
        <end position="305"/>
    </location>
</feature>
<dbReference type="Gene3D" id="2.60.40.10">
    <property type="entry name" value="Immunoglobulins"/>
    <property type="match status" value="1"/>
</dbReference>
<evidence type="ECO:0000313" key="9">
    <source>
        <dbReference type="Ensembl" id="ENSRNOP00000106937.1"/>
    </source>
</evidence>
<evidence type="ECO:0000256" key="5">
    <source>
        <dbReference type="PROSITE-ProRule" id="PRU00323"/>
    </source>
</evidence>
<dbReference type="PANTHER" id="PTHR22804:SF40">
    <property type="entry name" value="HYALURONAN AND PROTEOGLYCAN LINK PROTEIN 3"/>
    <property type="match status" value="1"/>
</dbReference>
<keyword evidence="3" id="KW-0677">Repeat</keyword>
<evidence type="ECO:0000256" key="6">
    <source>
        <dbReference type="SAM" id="Phobius"/>
    </source>
</evidence>
<dbReference type="Pfam" id="PF00193">
    <property type="entry name" value="Xlink"/>
    <property type="match status" value="2"/>
</dbReference>
<dbReference type="InterPro" id="IPR016187">
    <property type="entry name" value="CTDL_fold"/>
</dbReference>
<dbReference type="InterPro" id="IPR036179">
    <property type="entry name" value="Ig-like_dom_sf"/>
</dbReference>
<dbReference type="InterPro" id="IPR013783">
    <property type="entry name" value="Ig-like_fold"/>
</dbReference>
<comment type="subcellular location">
    <subcellularLocation>
        <location evidence="1">Secreted</location>
    </subcellularLocation>
</comment>
<reference evidence="9" key="3">
    <citation type="submission" date="2025-09" db="UniProtKB">
        <authorList>
            <consortium name="Ensembl"/>
        </authorList>
    </citation>
    <scope>IDENTIFICATION</scope>
    <source>
        <strain evidence="9">Brown Norway</strain>
    </source>
</reference>
<keyword evidence="10" id="KW-1185">Reference proteome</keyword>
<evidence type="ECO:0000256" key="1">
    <source>
        <dbReference type="ARBA" id="ARBA00004613"/>
    </source>
</evidence>
<dbReference type="Ensembl" id="ENSRNOT00000169537.1">
    <property type="protein sequence ID" value="ENSRNOP00000106937.1"/>
    <property type="gene ID" value="ENSRNOG00000022321.6"/>
</dbReference>
<feature type="domain" description="Link" evidence="8">
    <location>
        <begin position="307"/>
        <end position="402"/>
    </location>
</feature>
<name>A0ABK0LSK9_RAT</name>
<sequence>MGPPTSINNSLPPLFQLLLQDVTATTPGSSFTSCQPAAPGFGSPALTAATPPGARPLGLKGKGLCTFKGLVQRERGVCWKQLPLGPFKIPKSSAASDLDSLWPQRVAVAPSGLSRRRTCWGRFPRAQPHPRYPGIATIPARMGLLFLVLLSPLSCVLGLPFYNGFYYSNGLHGRTLGNGYGEGLFNGVKLVVETTEESLFSHQGASVTLPCHYHYEPALASPRHVRIKWWKLSENGTPEQDVLVAIGQRHRSFGDYQGRVQLRQDKEQEVSLELRDLRLEDSGRYRCEVIDGLEDESGLVELELRGVVFPYQPREGRYQLNFHEAQQVCQEQDAVVATFEQLFRAWEEGLDWCNAGWLQDASVQYPIVLPRQPCGGLGLAPGVRSYGQRHHRLHRYDVFCFAAALKGRVYYLENPEKLTLLEAREACQEDGAQISTVGQLFAAWKFRGLDRCDAGWLADGSARYPIIHPRPNCGPPEPGLTPGSDPLSPSISGTRDPSPQRSQRLKWSVVVPHPNNASGDQTCISSRWLLVLTNQVFSQFFFSFLFKIYVCMCVSVHACACLCVCVSLYVCVYLCHVCVCVHACFCVYGHVCAEACRGQKGHWIPWKSVIYGFL</sequence>
<reference evidence="9" key="2">
    <citation type="submission" date="2025-08" db="UniProtKB">
        <authorList>
            <consortium name="Ensembl"/>
        </authorList>
    </citation>
    <scope>IDENTIFICATION</scope>
    <source>
        <strain evidence="9">Brown Norway</strain>
    </source>
</reference>
<dbReference type="PANTHER" id="PTHR22804">
    <property type="entry name" value="AGGRECAN/VERSICAN PROTEOGLYCAN"/>
    <property type="match status" value="1"/>
</dbReference>
<evidence type="ECO:0000259" key="8">
    <source>
        <dbReference type="PROSITE" id="PS50963"/>
    </source>
</evidence>
<dbReference type="SUPFAM" id="SSF56436">
    <property type="entry name" value="C-type lectin-like"/>
    <property type="match status" value="2"/>
</dbReference>
<dbReference type="CDD" id="cd03518">
    <property type="entry name" value="Link_domain_HAPLN_module_1"/>
    <property type="match status" value="1"/>
</dbReference>
<dbReference type="SMART" id="SM00406">
    <property type="entry name" value="IGv"/>
    <property type="match status" value="1"/>
</dbReference>
<dbReference type="Pfam" id="PF07686">
    <property type="entry name" value="V-set"/>
    <property type="match status" value="1"/>
</dbReference>
<dbReference type="SMART" id="SM00409">
    <property type="entry name" value="IG"/>
    <property type="match status" value="1"/>
</dbReference>
<feature type="transmembrane region" description="Helical" evidence="6">
    <location>
        <begin position="142"/>
        <end position="162"/>
    </location>
</feature>
<keyword evidence="6" id="KW-1133">Transmembrane helix</keyword>
<proteinExistence type="predicted"/>
<dbReference type="InterPro" id="IPR003599">
    <property type="entry name" value="Ig_sub"/>
</dbReference>
<evidence type="ECO:0000256" key="4">
    <source>
        <dbReference type="ARBA" id="ARBA00023157"/>
    </source>
</evidence>
<dbReference type="InterPro" id="IPR000538">
    <property type="entry name" value="Link_dom"/>
</dbReference>
<comment type="caution">
    <text evidence="5">Lacks conserved residue(s) required for the propagation of feature annotation.</text>
</comment>
<keyword evidence="2" id="KW-0964">Secreted</keyword>
<evidence type="ECO:0000256" key="2">
    <source>
        <dbReference type="ARBA" id="ARBA00022525"/>
    </source>
</evidence>